<reference evidence="1" key="1">
    <citation type="journal article" date="2022" name="ISME J.">
        <title>Identification of active gaseous-alkane degraders at natural gas seeps.</title>
        <authorList>
            <person name="Farhan Ul Haque M."/>
            <person name="Hernandez M."/>
            <person name="Crombie A.T."/>
            <person name="Murrell J.C."/>
        </authorList>
    </citation>
    <scope>NUCLEOTIDE SEQUENCE</scope>
    <source>
        <strain evidence="1">PC2</strain>
    </source>
</reference>
<proteinExistence type="predicted"/>
<comment type="caution">
    <text evidence="1">The sequence shown here is derived from an EMBL/GenBank/DDBJ whole genome shotgun (WGS) entry which is preliminary data.</text>
</comment>
<gene>
    <name evidence="1" type="ORF">K2U94_08545</name>
</gene>
<keyword evidence="2" id="KW-1185">Reference proteome</keyword>
<protein>
    <submittedName>
        <fullName evidence="1">Uncharacterized protein</fullName>
    </submittedName>
</protein>
<sequence length="181" mass="18103">MRANLEAEFETLPLRVKIGGAFAVAALALLGLDTGLNASRPAPAAPPPAAAPAPAGLRNLAYYPEQLAVLASLSEFTPEAESGVAAPSPAAVKPAPRAPPPKALRRVEATTALRRPEATTAAAVVPPPGPAAASAIGSMKFLGLALPGSAAIGAQAASLRDGAAHLSEAALNLGSRLVFWR</sequence>
<organism evidence="1 2">
    <name type="scientific">Candidatus Rhodoblastus alkanivorans</name>
    <dbReference type="NCBI Taxonomy" id="2954117"/>
    <lineage>
        <taxon>Bacteria</taxon>
        <taxon>Pseudomonadati</taxon>
        <taxon>Pseudomonadota</taxon>
        <taxon>Alphaproteobacteria</taxon>
        <taxon>Hyphomicrobiales</taxon>
        <taxon>Rhodoblastaceae</taxon>
        <taxon>Rhodoblastus</taxon>
    </lineage>
</organism>
<name>A0ABS9Z5D7_9HYPH</name>
<evidence type="ECO:0000313" key="1">
    <source>
        <dbReference type="EMBL" id="MCI4682812.1"/>
    </source>
</evidence>
<accession>A0ABS9Z5D7</accession>
<dbReference type="RefSeq" id="WP_243066802.1">
    <property type="nucleotide sequence ID" value="NZ_JAIVFK010000053.1"/>
</dbReference>
<dbReference type="Proteomes" id="UP001139104">
    <property type="component" value="Unassembled WGS sequence"/>
</dbReference>
<dbReference type="EMBL" id="JAIVFP010000001">
    <property type="protein sequence ID" value="MCI4682812.1"/>
    <property type="molecule type" value="Genomic_DNA"/>
</dbReference>
<evidence type="ECO:0000313" key="2">
    <source>
        <dbReference type="Proteomes" id="UP001139104"/>
    </source>
</evidence>